<organism evidence="1">
    <name type="scientific">uncultured Gemmatimonadaceae bacterium</name>
    <dbReference type="NCBI Taxonomy" id="246130"/>
    <lineage>
        <taxon>Bacteria</taxon>
        <taxon>Pseudomonadati</taxon>
        <taxon>Gemmatimonadota</taxon>
        <taxon>Gemmatimonadia</taxon>
        <taxon>Gemmatimonadales</taxon>
        <taxon>Gemmatimonadaceae</taxon>
        <taxon>environmental samples</taxon>
    </lineage>
</organism>
<dbReference type="AlphaFoldDB" id="A0A6J4KLQ3"/>
<proteinExistence type="predicted"/>
<feature type="non-terminal residue" evidence="1">
    <location>
        <position position="113"/>
    </location>
</feature>
<accession>A0A6J4KLQ3</accession>
<reference evidence="1" key="1">
    <citation type="submission" date="2020-02" db="EMBL/GenBank/DDBJ databases">
        <authorList>
            <person name="Meier V. D."/>
        </authorList>
    </citation>
    <scope>NUCLEOTIDE SEQUENCE</scope>
    <source>
        <strain evidence="1">AVDCRST_MAG11</strain>
    </source>
</reference>
<protein>
    <submittedName>
        <fullName evidence="1">Uncharacterized protein</fullName>
    </submittedName>
</protein>
<gene>
    <name evidence="1" type="ORF">AVDCRST_MAG11-1390</name>
</gene>
<name>A0A6J4KLQ3_9BACT</name>
<dbReference type="EMBL" id="CADCTU010000312">
    <property type="protein sequence ID" value="CAA9309459.1"/>
    <property type="molecule type" value="Genomic_DNA"/>
</dbReference>
<evidence type="ECO:0000313" key="1">
    <source>
        <dbReference type="EMBL" id="CAA9309459.1"/>
    </source>
</evidence>
<sequence length="113" mass="12127">MTTFSHPDFAAPRFAGAPDARFVPAPADGVLPEGFFSTTNLPTYVRVGGRWRMPRAPRMDSALVLDADGELWIREGRRVRVGDLVAVGQAEDGREGIYVHAAAFAGEPGAEGE</sequence>
<dbReference type="Gene3D" id="2.40.420.10">
    <property type="entry name" value="conserved putative lor/sdh protein from methanococcus maripaludis s2 domain"/>
    <property type="match status" value="1"/>
</dbReference>